<feature type="domain" description="Guanylate cyclase" evidence="8">
    <location>
        <begin position="541"/>
        <end position="676"/>
    </location>
</feature>
<dbReference type="SUPFAM" id="SSF55073">
    <property type="entry name" value="Nucleotide cyclase"/>
    <property type="match status" value="1"/>
</dbReference>
<dbReference type="GO" id="GO:0007168">
    <property type="term" value="P:receptor guanylyl cyclase signaling pathway"/>
    <property type="evidence" value="ECO:0007669"/>
    <property type="project" value="TreeGrafter"/>
</dbReference>
<evidence type="ECO:0000256" key="3">
    <source>
        <dbReference type="ARBA" id="ARBA00022741"/>
    </source>
</evidence>
<dbReference type="SMART" id="SM00044">
    <property type="entry name" value="CYCc"/>
    <property type="match status" value="1"/>
</dbReference>
<dbReference type="InterPro" id="IPR029787">
    <property type="entry name" value="Nucleotide_cyclase"/>
</dbReference>
<dbReference type="GO" id="GO:0000166">
    <property type="term" value="F:nucleotide binding"/>
    <property type="evidence" value="ECO:0007669"/>
    <property type="project" value="UniProtKB-KW"/>
</dbReference>
<dbReference type="SMART" id="SM00471">
    <property type="entry name" value="HDc"/>
    <property type="match status" value="1"/>
</dbReference>
<dbReference type="GO" id="GO:0005886">
    <property type="term" value="C:plasma membrane"/>
    <property type="evidence" value="ECO:0007669"/>
    <property type="project" value="TreeGrafter"/>
</dbReference>
<dbReference type="CDD" id="cd07302">
    <property type="entry name" value="CHD"/>
    <property type="match status" value="1"/>
</dbReference>
<gene>
    <name evidence="10" type="ORF">SEMRO_1588_G284290.1</name>
</gene>
<comment type="caution">
    <text evidence="10">The sequence shown here is derived from an EMBL/GenBank/DDBJ whole genome shotgun (WGS) entry which is preliminary data.</text>
</comment>
<keyword evidence="11" id="KW-1185">Reference proteome</keyword>
<keyword evidence="10" id="KW-0675">Receptor</keyword>
<dbReference type="InterPro" id="IPR003607">
    <property type="entry name" value="HD/PDEase_dom"/>
</dbReference>
<dbReference type="InterPro" id="IPR002073">
    <property type="entry name" value="PDEase_catalytic_dom"/>
</dbReference>
<dbReference type="InterPro" id="IPR036971">
    <property type="entry name" value="PDEase_catalytic_dom_sf"/>
</dbReference>
<keyword evidence="3" id="KW-0547">Nucleotide-binding</keyword>
<feature type="transmembrane region" description="Helical" evidence="7">
    <location>
        <begin position="60"/>
        <end position="81"/>
    </location>
</feature>
<dbReference type="Pfam" id="PF00233">
    <property type="entry name" value="PDEase_I"/>
    <property type="match status" value="1"/>
</dbReference>
<dbReference type="PANTHER" id="PTHR11920:SF335">
    <property type="entry name" value="GUANYLATE CYCLASE"/>
    <property type="match status" value="1"/>
</dbReference>
<dbReference type="OrthoDB" id="546632at2759"/>
<dbReference type="Pfam" id="PF00211">
    <property type="entry name" value="Guanylate_cyc"/>
    <property type="match status" value="1"/>
</dbReference>
<evidence type="ECO:0000313" key="11">
    <source>
        <dbReference type="Proteomes" id="UP001153069"/>
    </source>
</evidence>
<comment type="subcellular location">
    <subcellularLocation>
        <location evidence="1">Membrane</location>
    </subcellularLocation>
</comment>
<keyword evidence="6" id="KW-0456">Lyase</keyword>
<dbReference type="PANTHER" id="PTHR11920">
    <property type="entry name" value="GUANYLYL CYCLASE"/>
    <property type="match status" value="1"/>
</dbReference>
<evidence type="ECO:0000259" key="8">
    <source>
        <dbReference type="PROSITE" id="PS50125"/>
    </source>
</evidence>
<dbReference type="PROSITE" id="PS51845">
    <property type="entry name" value="PDEASE_I_2"/>
    <property type="match status" value="1"/>
</dbReference>
<evidence type="ECO:0000256" key="4">
    <source>
        <dbReference type="ARBA" id="ARBA00022989"/>
    </source>
</evidence>
<evidence type="ECO:0000256" key="2">
    <source>
        <dbReference type="ARBA" id="ARBA00022692"/>
    </source>
</evidence>
<dbReference type="GO" id="GO:0004016">
    <property type="term" value="F:adenylate cyclase activity"/>
    <property type="evidence" value="ECO:0007669"/>
    <property type="project" value="TreeGrafter"/>
</dbReference>
<dbReference type="InterPro" id="IPR050401">
    <property type="entry name" value="Cyclic_nucleotide_synthase"/>
</dbReference>
<feature type="domain" description="PDEase" evidence="9">
    <location>
        <begin position="766"/>
        <end position="1070"/>
    </location>
</feature>
<keyword evidence="4 7" id="KW-1133">Transmembrane helix</keyword>
<evidence type="ECO:0000256" key="5">
    <source>
        <dbReference type="ARBA" id="ARBA00023136"/>
    </source>
</evidence>
<evidence type="ECO:0000256" key="1">
    <source>
        <dbReference type="ARBA" id="ARBA00004370"/>
    </source>
</evidence>
<dbReference type="GO" id="GO:0004383">
    <property type="term" value="F:guanylate cyclase activity"/>
    <property type="evidence" value="ECO:0007669"/>
    <property type="project" value="TreeGrafter"/>
</dbReference>
<keyword evidence="2 7" id="KW-0812">Transmembrane</keyword>
<dbReference type="EMBL" id="CAICTM010001586">
    <property type="protein sequence ID" value="CAB9524809.1"/>
    <property type="molecule type" value="Genomic_DNA"/>
</dbReference>
<dbReference type="Proteomes" id="UP001153069">
    <property type="component" value="Unassembled WGS sequence"/>
</dbReference>
<dbReference type="GO" id="GO:0035556">
    <property type="term" value="P:intracellular signal transduction"/>
    <property type="evidence" value="ECO:0007669"/>
    <property type="project" value="InterPro"/>
</dbReference>
<dbReference type="GO" id="GO:0004114">
    <property type="term" value="F:3',5'-cyclic-nucleotide phosphodiesterase activity"/>
    <property type="evidence" value="ECO:0007669"/>
    <property type="project" value="InterPro"/>
</dbReference>
<dbReference type="PROSITE" id="PS50125">
    <property type="entry name" value="GUANYLATE_CYCLASE_2"/>
    <property type="match status" value="1"/>
</dbReference>
<evidence type="ECO:0000259" key="9">
    <source>
        <dbReference type="PROSITE" id="PS51845"/>
    </source>
</evidence>
<proteinExistence type="predicted"/>
<dbReference type="InterPro" id="IPR001054">
    <property type="entry name" value="A/G_cyclase"/>
</dbReference>
<accession>A0A9N8ESW1</accession>
<dbReference type="AlphaFoldDB" id="A0A9N8ESW1"/>
<keyword evidence="5 7" id="KW-0472">Membrane</keyword>
<dbReference type="Gene3D" id="1.10.1300.10">
    <property type="entry name" value="3'5'-cyclic nucleotide phosphodiesterase, catalytic domain"/>
    <property type="match status" value="1"/>
</dbReference>
<organism evidence="10 11">
    <name type="scientific">Seminavis robusta</name>
    <dbReference type="NCBI Taxonomy" id="568900"/>
    <lineage>
        <taxon>Eukaryota</taxon>
        <taxon>Sar</taxon>
        <taxon>Stramenopiles</taxon>
        <taxon>Ochrophyta</taxon>
        <taxon>Bacillariophyta</taxon>
        <taxon>Bacillariophyceae</taxon>
        <taxon>Bacillariophycidae</taxon>
        <taxon>Naviculales</taxon>
        <taxon>Naviculaceae</taxon>
        <taxon>Seminavis</taxon>
    </lineage>
</organism>
<dbReference type="GO" id="GO:0001653">
    <property type="term" value="F:peptide receptor activity"/>
    <property type="evidence" value="ECO:0007669"/>
    <property type="project" value="TreeGrafter"/>
</dbReference>
<name>A0A9N8ESW1_9STRA</name>
<protein>
    <submittedName>
        <fullName evidence="10">Receptor-type guanylate cyclase gcy</fullName>
    </submittedName>
</protein>
<sequence>MARPKDKSIMTASGISTIATGDSYYDVSDSSMDMSTLFPVRDEVKEIEKSSQVDTANVRLWRLATTGALLLTAFLVTYATYRFLKNEERNNFETAFEQFSRTIAVSAIAQQSDLRDGMETLATTISLYAKNNNANTTWPFITVPDFEHHGRNMIQQSRVEVVNLFTRVAAADQHEYIAYANQHARQWVEEGHQIQKGSLERLLDPLGNMTYHPFFTKVVPMDNTPLGMGFAQDTGTGDENEYFSASWQFSPPPATYALINWNANSHPDYEMLGHAILALRYETVATRVRPYFSVPLTMTEEEHVAYHSKLQESSHLTPHTFIGRAIFRTVNDYESDIVATLGVGMAWDAALNGLLPANVDGIQCVVKNTCNQTFTYEIWGEDAIFRGEEDLHLAKYDDMKVTVDLALHTHPDFETTPGHCMYWMDIYPTDKFKSAYDSNTPEIFAAVVAATFGIVAVVFFIYDTFVQKRNTNLVLKAAQTSSIVTNVFPEHMRDRLLHHAAEEKTMMGKRASLKTYLTSDGKMGGEMDLSEPLADLYLECTVLYADITGFTAWSSTRDPTQVFQLLETIYSAFDSLGKKHRHVFKVESTGDIYTAVVGIPNPVPNHAIVMVKYARAIISKMHSLTKVLEKRLGPDTADLSLRVGINSGPVTAGVLRGKRNNFSVFGDTVNIAARMESSGKPGRIHLSKETADLIEASGHENWLEKRRDLVNIQGKGVLETYWLSLHRERTESCTSVDSFSDLIASTSYGARLPGLDEKTYRLIDWNVETLLRLVREMVAFRGTNAASLRRRSTTAGLFEIKTSDTPLTEVREIIQLPEFKLRSKTNQNPDKVELPAVVVEQLHHLVSTIASKYHDNPFHNFQHASHVVMGCMKLIGRIVSPSEDFNDSANAAASLYENTYGITDPLTQFACAFSCLIHDVDHVGVSNAQLVKENVPVAARYNGRSVAEQNSLDLSWDLLMQDRYGELRAFLFPKTSHLERFRQLVVNSVMATDIVDKELKALRNRRWEKAFKKNDAAVNSSTPEEHVRDTVNRKATIVIEHIIQAADISHTMQHWQVYRKWNQNLFEELYVAYLNGRMDKDPSTFWYNGEFGFFDFYIIPLTRKLKECGVFGVSSDEYLNYALKNRLEWETKGQQAVTEMLEVCAAKYGTKEDNKLMDKALLYPRRGSAETASQAEETFMNEDVEEIEV</sequence>
<dbReference type="Gene3D" id="3.30.70.1230">
    <property type="entry name" value="Nucleotide cyclase"/>
    <property type="match status" value="1"/>
</dbReference>
<reference evidence="10" key="1">
    <citation type="submission" date="2020-06" db="EMBL/GenBank/DDBJ databases">
        <authorList>
            <consortium name="Plant Systems Biology data submission"/>
        </authorList>
    </citation>
    <scope>NUCLEOTIDE SEQUENCE</scope>
    <source>
        <strain evidence="10">D6</strain>
    </source>
</reference>
<evidence type="ECO:0000313" key="10">
    <source>
        <dbReference type="EMBL" id="CAB9524809.1"/>
    </source>
</evidence>
<evidence type="ECO:0000256" key="7">
    <source>
        <dbReference type="SAM" id="Phobius"/>
    </source>
</evidence>
<dbReference type="SUPFAM" id="SSF109604">
    <property type="entry name" value="HD-domain/PDEase-like"/>
    <property type="match status" value="1"/>
</dbReference>
<evidence type="ECO:0000256" key="6">
    <source>
        <dbReference type="ARBA" id="ARBA00023239"/>
    </source>
</evidence>